<dbReference type="EC" id="3.6.3.-" evidence="9"/>
<keyword evidence="5 9" id="KW-0067">ATP-binding</keyword>
<keyword evidence="1" id="KW-0813">Transport</keyword>
<reference evidence="9 10" key="1">
    <citation type="submission" date="2017-03" db="EMBL/GenBank/DDBJ databases">
        <authorList>
            <person name="Afonso C.L."/>
            <person name="Miller P.J."/>
            <person name="Scott M.A."/>
            <person name="Spackman E."/>
            <person name="Goraichik I."/>
            <person name="Dimitrov K.M."/>
            <person name="Suarez D.L."/>
            <person name="Swayne D.E."/>
        </authorList>
    </citation>
    <scope>NUCLEOTIDE SEQUENCE [LARGE SCALE GENOMIC DNA]</scope>
    <source>
        <strain evidence="9 10">CECT 7023</strain>
    </source>
</reference>
<protein>
    <submittedName>
        <fullName evidence="9">Thiamine import ATP-binding protein ThiQ</fullName>
        <ecNumber evidence="9">3.6.3.-</ecNumber>
    </submittedName>
</protein>
<dbReference type="InterPro" id="IPR027417">
    <property type="entry name" value="P-loop_NTPase"/>
</dbReference>
<proteinExistence type="predicted"/>
<dbReference type="OrthoDB" id="9802264at2"/>
<evidence type="ECO:0000313" key="9">
    <source>
        <dbReference type="EMBL" id="SLN75884.1"/>
    </source>
</evidence>
<dbReference type="Gene3D" id="3.40.50.300">
    <property type="entry name" value="P-loop containing nucleotide triphosphate hydrolases"/>
    <property type="match status" value="1"/>
</dbReference>
<dbReference type="SUPFAM" id="SSF52540">
    <property type="entry name" value="P-loop containing nucleoside triphosphate hydrolases"/>
    <property type="match status" value="1"/>
</dbReference>
<dbReference type="InterPro" id="IPR003439">
    <property type="entry name" value="ABC_transporter-like_ATP-bd"/>
</dbReference>
<dbReference type="InterPro" id="IPR003593">
    <property type="entry name" value="AAA+_ATPase"/>
</dbReference>
<dbReference type="PANTHER" id="PTHR42781">
    <property type="entry name" value="SPERMIDINE/PUTRESCINE IMPORT ATP-BINDING PROTEIN POTA"/>
    <property type="match status" value="1"/>
</dbReference>
<dbReference type="PANTHER" id="PTHR42781:SF1">
    <property type="entry name" value="THIAMINE IMPORT ATP-BINDING PROTEIN THIQ"/>
    <property type="match status" value="1"/>
</dbReference>
<dbReference type="AlphaFoldDB" id="A0A1Y5TYJ3"/>
<keyword evidence="10" id="KW-1185">Reference proteome</keyword>
<keyword evidence="4" id="KW-0547">Nucleotide-binding</keyword>
<dbReference type="Proteomes" id="UP000193900">
    <property type="component" value="Unassembled WGS sequence"/>
</dbReference>
<evidence type="ECO:0000256" key="3">
    <source>
        <dbReference type="ARBA" id="ARBA00022519"/>
    </source>
</evidence>
<evidence type="ECO:0000313" key="10">
    <source>
        <dbReference type="Proteomes" id="UP000193900"/>
    </source>
</evidence>
<evidence type="ECO:0000256" key="4">
    <source>
        <dbReference type="ARBA" id="ARBA00022741"/>
    </source>
</evidence>
<accession>A0A1Y5TYJ3</accession>
<evidence type="ECO:0000259" key="8">
    <source>
        <dbReference type="PROSITE" id="PS50893"/>
    </source>
</evidence>
<keyword evidence="2" id="KW-1003">Cell membrane</keyword>
<keyword evidence="3" id="KW-0997">Cell inner membrane</keyword>
<keyword evidence="7" id="KW-0472">Membrane</keyword>
<dbReference type="SMART" id="SM00382">
    <property type="entry name" value="AAA"/>
    <property type="match status" value="1"/>
</dbReference>
<dbReference type="GO" id="GO:0016887">
    <property type="term" value="F:ATP hydrolysis activity"/>
    <property type="evidence" value="ECO:0007669"/>
    <property type="project" value="InterPro"/>
</dbReference>
<sequence length="229" mass="23522">MLTLESLVLQQGAFRLEADLTVGAGVTAVIGPSGGGKSTLLAAIGGFLDPALGHIRIDGRDMAGLAPHARPVAQLFQDGNLFPHLTVAQNVMLGIAPGLGRDPARDARVEEVLARVGLSGLGARKPGALSGGQQSRAALARVLVQDAPLVLLDEPFAALGPGLKAEMLILARDVLAAPGRTLLMVTHDPGDAERVADTVLLVADGRVTGPHDRAALFADPPAALREYLG</sequence>
<dbReference type="InterPro" id="IPR050093">
    <property type="entry name" value="ABC_SmlMolc_Importer"/>
</dbReference>
<name>A0A1Y5TYJ3_9RHOB</name>
<feature type="domain" description="ABC transporter" evidence="8">
    <location>
        <begin position="2"/>
        <end position="229"/>
    </location>
</feature>
<evidence type="ECO:0000256" key="7">
    <source>
        <dbReference type="ARBA" id="ARBA00023136"/>
    </source>
</evidence>
<evidence type="ECO:0000256" key="1">
    <source>
        <dbReference type="ARBA" id="ARBA00022448"/>
    </source>
</evidence>
<dbReference type="RefSeq" id="WP_085880759.1">
    <property type="nucleotide sequence ID" value="NZ_FWFZ01000038.1"/>
</dbReference>
<gene>
    <name evidence="9" type="primary">thiQ_1</name>
    <name evidence="9" type="ORF">ROA7023_04046</name>
</gene>
<keyword evidence="9" id="KW-0378">Hydrolase</keyword>
<dbReference type="EMBL" id="FWFZ01000038">
    <property type="protein sequence ID" value="SLN75884.1"/>
    <property type="molecule type" value="Genomic_DNA"/>
</dbReference>
<dbReference type="GO" id="GO:0005524">
    <property type="term" value="F:ATP binding"/>
    <property type="evidence" value="ECO:0007669"/>
    <property type="project" value="UniProtKB-KW"/>
</dbReference>
<evidence type="ECO:0000256" key="5">
    <source>
        <dbReference type="ARBA" id="ARBA00022840"/>
    </source>
</evidence>
<evidence type="ECO:0000256" key="2">
    <source>
        <dbReference type="ARBA" id="ARBA00022475"/>
    </source>
</evidence>
<keyword evidence="6" id="KW-1278">Translocase</keyword>
<dbReference type="PROSITE" id="PS50893">
    <property type="entry name" value="ABC_TRANSPORTER_2"/>
    <property type="match status" value="1"/>
</dbReference>
<organism evidence="9 10">
    <name type="scientific">Roseisalinus antarcticus</name>
    <dbReference type="NCBI Taxonomy" id="254357"/>
    <lineage>
        <taxon>Bacteria</taxon>
        <taxon>Pseudomonadati</taxon>
        <taxon>Pseudomonadota</taxon>
        <taxon>Alphaproteobacteria</taxon>
        <taxon>Rhodobacterales</taxon>
        <taxon>Roseobacteraceae</taxon>
        <taxon>Roseisalinus</taxon>
    </lineage>
</organism>
<dbReference type="Pfam" id="PF00005">
    <property type="entry name" value="ABC_tran"/>
    <property type="match status" value="1"/>
</dbReference>
<evidence type="ECO:0000256" key="6">
    <source>
        <dbReference type="ARBA" id="ARBA00022967"/>
    </source>
</evidence>
<dbReference type="PROSITE" id="PS00211">
    <property type="entry name" value="ABC_TRANSPORTER_1"/>
    <property type="match status" value="1"/>
</dbReference>
<dbReference type="InterPro" id="IPR017871">
    <property type="entry name" value="ABC_transporter-like_CS"/>
</dbReference>